<dbReference type="NCBIfam" id="TIGR00756">
    <property type="entry name" value="PPR"/>
    <property type="match status" value="1"/>
</dbReference>
<evidence type="ECO:0000256" key="1">
    <source>
        <dbReference type="SAM" id="Phobius"/>
    </source>
</evidence>
<dbReference type="PANTHER" id="PTHR47928:SF207">
    <property type="entry name" value="PENTATRICOPEPTIDE REPEAT-CONTAINING PROTEIN"/>
    <property type="match status" value="1"/>
</dbReference>
<evidence type="ECO:0008006" key="4">
    <source>
        <dbReference type="Google" id="ProtNLM"/>
    </source>
</evidence>
<dbReference type="Gene3D" id="1.25.40.10">
    <property type="entry name" value="Tetratricopeptide repeat domain"/>
    <property type="match status" value="1"/>
</dbReference>
<protein>
    <recommendedName>
        <fullName evidence="4">Pentatricopeptide repeat-containing protein</fullName>
    </recommendedName>
</protein>
<evidence type="ECO:0000313" key="3">
    <source>
        <dbReference type="Proteomes" id="UP000681967"/>
    </source>
</evidence>
<gene>
    <name evidence="2" type="ORF">BYL167_LOCUS56319</name>
</gene>
<evidence type="ECO:0000313" key="2">
    <source>
        <dbReference type="EMBL" id="CAF5033404.1"/>
    </source>
</evidence>
<feature type="transmembrane region" description="Helical" evidence="1">
    <location>
        <begin position="109"/>
        <end position="127"/>
    </location>
</feature>
<dbReference type="Proteomes" id="UP000681967">
    <property type="component" value="Unassembled WGS sequence"/>
</dbReference>
<dbReference type="EMBL" id="CAJOBH010221508">
    <property type="protein sequence ID" value="CAF5033404.1"/>
    <property type="molecule type" value="Genomic_DNA"/>
</dbReference>
<organism evidence="2 3">
    <name type="scientific">Rotaria magnacalcarata</name>
    <dbReference type="NCBI Taxonomy" id="392030"/>
    <lineage>
        <taxon>Eukaryota</taxon>
        <taxon>Metazoa</taxon>
        <taxon>Spiralia</taxon>
        <taxon>Gnathifera</taxon>
        <taxon>Rotifera</taxon>
        <taxon>Eurotatoria</taxon>
        <taxon>Bdelloidea</taxon>
        <taxon>Philodinida</taxon>
        <taxon>Philodinidae</taxon>
        <taxon>Rotaria</taxon>
    </lineage>
</organism>
<dbReference type="InterPro" id="IPR002885">
    <property type="entry name" value="PPR_rpt"/>
</dbReference>
<name>A0A8S3E4T0_9BILA</name>
<reference evidence="2" key="1">
    <citation type="submission" date="2021-02" db="EMBL/GenBank/DDBJ databases">
        <authorList>
            <person name="Nowell W R."/>
        </authorList>
    </citation>
    <scope>NUCLEOTIDE SEQUENCE</scope>
</reference>
<dbReference type="InterPro" id="IPR050421">
    <property type="entry name" value="PPR"/>
</dbReference>
<proteinExistence type="predicted"/>
<dbReference type="InterPro" id="IPR011990">
    <property type="entry name" value="TPR-like_helical_dom_sf"/>
</dbReference>
<dbReference type="PANTHER" id="PTHR47928">
    <property type="entry name" value="REPEAT-CONTAINING PROTEIN, PUTATIVE-RELATED"/>
    <property type="match status" value="1"/>
</dbReference>
<keyword evidence="1" id="KW-0812">Transmembrane</keyword>
<dbReference type="Pfam" id="PF01535">
    <property type="entry name" value="PPR"/>
    <property type="match status" value="3"/>
</dbReference>
<sequence length="128" mass="14525">MHNNYRNNNVVLTSEIHMLMKLGDIQMAECVFKSVKKQGFLHDHDKVTYAAMINGFGLNGMDHEAAELYKTVPMNLRDEITHSCVLNTYSHSGLLDKARIIFNEIPVKTVKIITIMVSSSILFIMLVI</sequence>
<accession>A0A8S3E4T0</accession>
<keyword evidence="1" id="KW-1133">Transmembrane helix</keyword>
<comment type="caution">
    <text evidence="2">The sequence shown here is derived from an EMBL/GenBank/DDBJ whole genome shotgun (WGS) entry which is preliminary data.</text>
</comment>
<keyword evidence="1" id="KW-0472">Membrane</keyword>
<dbReference type="AlphaFoldDB" id="A0A8S3E4T0"/>